<evidence type="ECO:0000313" key="1">
    <source>
        <dbReference type="EMBL" id="OZM73022.1"/>
    </source>
</evidence>
<dbReference type="InParanoid" id="A0A263D3H2"/>
<sequence length="85" mass="8768">MSYHLAPDVTVTETGSGLVLLNERDGGYWQMNETGATVLRAVLAGETAESAAATLRAAHPGAAERITTDVEATLDALIAAKLVTA</sequence>
<dbReference type="AlphaFoldDB" id="A0A263D3H2"/>
<dbReference type="EMBL" id="NKYE01000006">
    <property type="protein sequence ID" value="OZM73022.1"/>
    <property type="molecule type" value="Genomic_DNA"/>
</dbReference>
<dbReference type="Gene3D" id="1.10.10.1150">
    <property type="entry name" value="Coenzyme PQQ synthesis protein D (PqqD)"/>
    <property type="match status" value="1"/>
</dbReference>
<proteinExistence type="predicted"/>
<dbReference type="Pfam" id="PF05402">
    <property type="entry name" value="PqqD"/>
    <property type="match status" value="1"/>
</dbReference>
<dbReference type="InterPro" id="IPR008792">
    <property type="entry name" value="PQQD"/>
</dbReference>
<dbReference type="InterPro" id="IPR041881">
    <property type="entry name" value="PqqD_sf"/>
</dbReference>
<reference evidence="1 2" key="1">
    <citation type="submission" date="2017-07" db="EMBL/GenBank/DDBJ databases">
        <title>Amycolatopsis antarcticus sp. nov., isolated from the surface of an Antarcticus brown macroalga.</title>
        <authorList>
            <person name="Wang J."/>
            <person name="Leiva S."/>
            <person name="Huang J."/>
            <person name="Huang Y."/>
        </authorList>
    </citation>
    <scope>NUCLEOTIDE SEQUENCE [LARGE SCALE GENOMIC DNA]</scope>
    <source>
        <strain evidence="1 2">AU-G6</strain>
    </source>
</reference>
<comment type="caution">
    <text evidence="1">The sequence shown here is derived from an EMBL/GenBank/DDBJ whole genome shotgun (WGS) entry which is preliminary data.</text>
</comment>
<accession>A0A263D3H2</accession>
<dbReference type="NCBIfam" id="NF033530">
    <property type="entry name" value="lasso_PqqD_Strm"/>
    <property type="match status" value="1"/>
</dbReference>
<name>A0A263D3H2_9PSEU</name>
<protein>
    <submittedName>
        <fullName evidence="1">PqqD family protein</fullName>
    </submittedName>
</protein>
<keyword evidence="2" id="KW-1185">Reference proteome</keyword>
<dbReference type="RefSeq" id="WP_094862880.1">
    <property type="nucleotide sequence ID" value="NZ_NKYE01000006.1"/>
</dbReference>
<dbReference type="Proteomes" id="UP000242444">
    <property type="component" value="Unassembled WGS sequence"/>
</dbReference>
<organism evidence="1 2">
    <name type="scientific">Amycolatopsis antarctica</name>
    <dbReference type="NCBI Taxonomy" id="1854586"/>
    <lineage>
        <taxon>Bacteria</taxon>
        <taxon>Bacillati</taxon>
        <taxon>Actinomycetota</taxon>
        <taxon>Actinomycetes</taxon>
        <taxon>Pseudonocardiales</taxon>
        <taxon>Pseudonocardiaceae</taxon>
        <taxon>Amycolatopsis</taxon>
    </lineage>
</organism>
<gene>
    <name evidence="1" type="ORF">CFN78_12390</name>
</gene>
<evidence type="ECO:0000313" key="2">
    <source>
        <dbReference type="Proteomes" id="UP000242444"/>
    </source>
</evidence>
<dbReference type="OrthoDB" id="5195143at2"/>